<dbReference type="AlphaFoldDB" id="A0A4C1TK63"/>
<organism evidence="1 2">
    <name type="scientific">Eumeta variegata</name>
    <name type="common">Bagworm moth</name>
    <name type="synonym">Eumeta japonica</name>
    <dbReference type="NCBI Taxonomy" id="151549"/>
    <lineage>
        <taxon>Eukaryota</taxon>
        <taxon>Metazoa</taxon>
        <taxon>Ecdysozoa</taxon>
        <taxon>Arthropoda</taxon>
        <taxon>Hexapoda</taxon>
        <taxon>Insecta</taxon>
        <taxon>Pterygota</taxon>
        <taxon>Neoptera</taxon>
        <taxon>Endopterygota</taxon>
        <taxon>Lepidoptera</taxon>
        <taxon>Glossata</taxon>
        <taxon>Ditrysia</taxon>
        <taxon>Tineoidea</taxon>
        <taxon>Psychidae</taxon>
        <taxon>Oiketicinae</taxon>
        <taxon>Eumeta</taxon>
    </lineage>
</organism>
<evidence type="ECO:0000313" key="2">
    <source>
        <dbReference type="Proteomes" id="UP000299102"/>
    </source>
</evidence>
<dbReference type="Proteomes" id="UP000299102">
    <property type="component" value="Unassembled WGS sequence"/>
</dbReference>
<comment type="caution">
    <text evidence="1">The sequence shown here is derived from an EMBL/GenBank/DDBJ whole genome shotgun (WGS) entry which is preliminary data.</text>
</comment>
<proteinExistence type="predicted"/>
<dbReference type="EMBL" id="BGZK01000064">
    <property type="protein sequence ID" value="GBP14505.1"/>
    <property type="molecule type" value="Genomic_DNA"/>
</dbReference>
<sequence>MRLSAVFCRPRLFSRGVCERTRTGAKHRIETSTIKRFLFHFKIVIVSSLRLILLHLNALRFESIVTTDNKENSVQSQECTCVRRSLRLIQNADAVPQHNAE</sequence>
<protein>
    <submittedName>
        <fullName evidence="1">Uncharacterized protein</fullName>
    </submittedName>
</protein>
<gene>
    <name evidence="1" type="ORF">EVAR_7782_1</name>
</gene>
<accession>A0A4C1TK63</accession>
<evidence type="ECO:0000313" key="1">
    <source>
        <dbReference type="EMBL" id="GBP14505.1"/>
    </source>
</evidence>
<name>A0A4C1TK63_EUMVA</name>
<keyword evidence="2" id="KW-1185">Reference proteome</keyword>
<reference evidence="1 2" key="1">
    <citation type="journal article" date="2019" name="Commun. Biol.">
        <title>The bagworm genome reveals a unique fibroin gene that provides high tensile strength.</title>
        <authorList>
            <person name="Kono N."/>
            <person name="Nakamura H."/>
            <person name="Ohtoshi R."/>
            <person name="Tomita M."/>
            <person name="Numata K."/>
            <person name="Arakawa K."/>
        </authorList>
    </citation>
    <scope>NUCLEOTIDE SEQUENCE [LARGE SCALE GENOMIC DNA]</scope>
</reference>